<evidence type="ECO:0000256" key="5">
    <source>
        <dbReference type="PIRSR" id="PIRSR000097-3"/>
    </source>
</evidence>
<dbReference type="RefSeq" id="WP_013629159.1">
    <property type="nucleotide sequence ID" value="NC_015174.1"/>
</dbReference>
<dbReference type="STRING" id="756272.Plabr_2838"/>
<protein>
    <submittedName>
        <fullName evidence="7">Aldehyde reductase</fullName>
        <ecNumber evidence="7">1.1.1.21</ecNumber>
    </submittedName>
</protein>
<proteinExistence type="inferred from homology"/>
<evidence type="ECO:0000259" key="6">
    <source>
        <dbReference type="Pfam" id="PF00248"/>
    </source>
</evidence>
<dbReference type="Pfam" id="PF00248">
    <property type="entry name" value="Aldo_ket_red"/>
    <property type="match status" value="1"/>
</dbReference>
<dbReference type="EMBL" id="CP002546">
    <property type="protein sequence ID" value="ADY60437.1"/>
    <property type="molecule type" value="Genomic_DNA"/>
</dbReference>
<dbReference type="InterPro" id="IPR020471">
    <property type="entry name" value="AKR"/>
</dbReference>
<keyword evidence="8" id="KW-1185">Reference proteome</keyword>
<dbReference type="PROSITE" id="PS00062">
    <property type="entry name" value="ALDOKETO_REDUCTASE_2"/>
    <property type="match status" value="1"/>
</dbReference>
<evidence type="ECO:0000313" key="8">
    <source>
        <dbReference type="Proteomes" id="UP000006860"/>
    </source>
</evidence>
<dbReference type="InterPro" id="IPR036812">
    <property type="entry name" value="NAD(P)_OxRdtase_dom_sf"/>
</dbReference>
<dbReference type="KEGG" id="pbs:Plabr_2838"/>
<dbReference type="InterPro" id="IPR023210">
    <property type="entry name" value="NADP_OxRdtase_dom"/>
</dbReference>
<evidence type="ECO:0000256" key="3">
    <source>
        <dbReference type="PIRSR" id="PIRSR000097-1"/>
    </source>
</evidence>
<dbReference type="PRINTS" id="PR00069">
    <property type="entry name" value="ALDKETRDTASE"/>
</dbReference>
<evidence type="ECO:0000256" key="4">
    <source>
        <dbReference type="PIRSR" id="PIRSR000097-2"/>
    </source>
</evidence>
<dbReference type="EC" id="1.1.1.21" evidence="7"/>
<dbReference type="HOGENOM" id="CLU_023205_0_0_0"/>
<dbReference type="FunFam" id="3.20.20.100:FF:000007">
    <property type="entry name" value="NAD(P)H-dependent D-xylose reductase xyl1"/>
    <property type="match status" value="1"/>
</dbReference>
<feature type="domain" description="NADP-dependent oxidoreductase" evidence="6">
    <location>
        <begin position="16"/>
        <end position="301"/>
    </location>
</feature>
<reference evidence="8" key="1">
    <citation type="submission" date="2011-02" db="EMBL/GenBank/DDBJ databases">
        <title>The complete genome of Planctomyces brasiliensis DSM 5305.</title>
        <authorList>
            <person name="Lucas S."/>
            <person name="Copeland A."/>
            <person name="Lapidus A."/>
            <person name="Bruce D."/>
            <person name="Goodwin L."/>
            <person name="Pitluck S."/>
            <person name="Kyrpides N."/>
            <person name="Mavromatis K."/>
            <person name="Pagani I."/>
            <person name="Ivanova N."/>
            <person name="Ovchinnikova G."/>
            <person name="Lu M."/>
            <person name="Detter J.C."/>
            <person name="Han C."/>
            <person name="Land M."/>
            <person name="Hauser L."/>
            <person name="Markowitz V."/>
            <person name="Cheng J.-F."/>
            <person name="Hugenholtz P."/>
            <person name="Woyke T."/>
            <person name="Wu D."/>
            <person name="Tindall B."/>
            <person name="Pomrenke H.G."/>
            <person name="Brambilla E."/>
            <person name="Klenk H.-P."/>
            <person name="Eisen J.A."/>
        </authorList>
    </citation>
    <scope>NUCLEOTIDE SEQUENCE [LARGE SCALE GENOMIC DNA]</scope>
    <source>
        <strain evidence="8">ATCC 49424 / DSM 5305 / JCM 21570 / NBRC 103401 / IFAM 1448</strain>
    </source>
</reference>
<evidence type="ECO:0000313" key="7">
    <source>
        <dbReference type="EMBL" id="ADY60437.1"/>
    </source>
</evidence>
<feature type="site" description="Lowers pKa of active site Tyr" evidence="5">
    <location>
        <position position="77"/>
    </location>
</feature>
<dbReference type="PANTHER" id="PTHR11732">
    <property type="entry name" value="ALDO/KETO REDUCTASE"/>
    <property type="match status" value="1"/>
</dbReference>
<dbReference type="Gene3D" id="3.20.20.100">
    <property type="entry name" value="NADP-dependent oxidoreductase domain"/>
    <property type="match status" value="1"/>
</dbReference>
<dbReference type="Proteomes" id="UP000006860">
    <property type="component" value="Chromosome"/>
</dbReference>
<dbReference type="SMR" id="F0STH5"/>
<feature type="binding site" evidence="4">
    <location>
        <position position="110"/>
    </location>
    <ligand>
        <name>substrate</name>
    </ligand>
</feature>
<dbReference type="PIRSF" id="PIRSF000097">
    <property type="entry name" value="AKR"/>
    <property type="match status" value="1"/>
</dbReference>
<dbReference type="PROSITE" id="PS00063">
    <property type="entry name" value="ALDOKETO_REDUCTASE_3"/>
    <property type="match status" value="1"/>
</dbReference>
<dbReference type="InterPro" id="IPR018170">
    <property type="entry name" value="Aldo/ket_reductase_CS"/>
</dbReference>
<evidence type="ECO:0000256" key="2">
    <source>
        <dbReference type="ARBA" id="ARBA00023002"/>
    </source>
</evidence>
<evidence type="ECO:0000256" key="1">
    <source>
        <dbReference type="ARBA" id="ARBA00007905"/>
    </source>
</evidence>
<sequence>MQSIRLADGTEVPSVGLGFWKVENEKAADLTVEAISRGYRHLDNACDYGNEAEVGEGIERAIQDGLCEREDLWVTSKLWNTYHSADHVRLAVERSLSDLRVDYLDLYLVHFPIPLQFVPFETRYPPGWFFDPEADEPRMELANVPVSETWRAMEQLVDEGLVKHIGVSNFSVVLMRDLMTYARIRPSMLQVELHPYLTQEKLVRFCQQQEIAVTGFSPLGAMSYFSIGMAEEGESVLDQPVVKAAAARHGKTPAQVVLRWGVQRGTAIIPKTSKPDRLSENIDLFDFELSSGEMNSIAALNQNRRFNDPGVFGEEAFNTFVPIYE</sequence>
<gene>
    <name evidence="7" type="ordered locus">Plabr_2838</name>
</gene>
<comment type="similarity">
    <text evidence="1">Belongs to the aldo/keto reductase family.</text>
</comment>
<organism evidence="7 8">
    <name type="scientific">Rubinisphaera brasiliensis (strain ATCC 49424 / DSM 5305 / JCM 21570 / IAM 15109 / NBRC 103401 / IFAM 1448)</name>
    <name type="common">Planctomyces brasiliensis</name>
    <dbReference type="NCBI Taxonomy" id="756272"/>
    <lineage>
        <taxon>Bacteria</taxon>
        <taxon>Pseudomonadati</taxon>
        <taxon>Planctomycetota</taxon>
        <taxon>Planctomycetia</taxon>
        <taxon>Planctomycetales</taxon>
        <taxon>Planctomycetaceae</taxon>
        <taxon>Rubinisphaera</taxon>
    </lineage>
</organism>
<keyword evidence="2 7" id="KW-0560">Oxidoreductase</keyword>
<dbReference type="GO" id="GO:0016491">
    <property type="term" value="F:oxidoreductase activity"/>
    <property type="evidence" value="ECO:0007669"/>
    <property type="project" value="UniProtKB-KW"/>
</dbReference>
<dbReference type="SUPFAM" id="SSF51430">
    <property type="entry name" value="NAD(P)-linked oxidoreductase"/>
    <property type="match status" value="1"/>
</dbReference>
<dbReference type="OrthoDB" id="9804790at2"/>
<name>F0STH5_RUBBR</name>
<feature type="active site" description="Proton donor" evidence="3">
    <location>
        <position position="48"/>
    </location>
</feature>
<accession>F0STH5</accession>
<dbReference type="AlphaFoldDB" id="F0STH5"/>
<dbReference type="eggNOG" id="COG0656">
    <property type="taxonomic scope" value="Bacteria"/>
</dbReference>